<evidence type="ECO:0000256" key="1">
    <source>
        <dbReference type="SAM" id="MobiDB-lite"/>
    </source>
</evidence>
<gene>
    <name evidence="2" type="ORF">NDU88_000046</name>
</gene>
<proteinExistence type="predicted"/>
<protein>
    <submittedName>
        <fullName evidence="2">Uncharacterized protein</fullName>
    </submittedName>
</protein>
<name>A0AAV7UQJ8_PLEWA</name>
<evidence type="ECO:0000313" key="3">
    <source>
        <dbReference type="Proteomes" id="UP001066276"/>
    </source>
</evidence>
<reference evidence="2" key="1">
    <citation type="journal article" date="2022" name="bioRxiv">
        <title>Sequencing and chromosome-scale assembly of the giantPleurodeles waltlgenome.</title>
        <authorList>
            <person name="Brown T."/>
            <person name="Elewa A."/>
            <person name="Iarovenko S."/>
            <person name="Subramanian E."/>
            <person name="Araus A.J."/>
            <person name="Petzold A."/>
            <person name="Susuki M."/>
            <person name="Suzuki K.-i.T."/>
            <person name="Hayashi T."/>
            <person name="Toyoda A."/>
            <person name="Oliveira C."/>
            <person name="Osipova E."/>
            <person name="Leigh N.D."/>
            <person name="Simon A."/>
            <person name="Yun M.H."/>
        </authorList>
    </citation>
    <scope>NUCLEOTIDE SEQUENCE</scope>
    <source>
        <strain evidence="2">20211129_DDA</strain>
        <tissue evidence="2">Liver</tissue>
    </source>
</reference>
<accession>A0AAV7UQJ8</accession>
<keyword evidence="3" id="KW-1185">Reference proteome</keyword>
<organism evidence="2 3">
    <name type="scientific">Pleurodeles waltl</name>
    <name type="common">Iberian ribbed newt</name>
    <dbReference type="NCBI Taxonomy" id="8319"/>
    <lineage>
        <taxon>Eukaryota</taxon>
        <taxon>Metazoa</taxon>
        <taxon>Chordata</taxon>
        <taxon>Craniata</taxon>
        <taxon>Vertebrata</taxon>
        <taxon>Euteleostomi</taxon>
        <taxon>Amphibia</taxon>
        <taxon>Batrachia</taxon>
        <taxon>Caudata</taxon>
        <taxon>Salamandroidea</taxon>
        <taxon>Salamandridae</taxon>
        <taxon>Pleurodelinae</taxon>
        <taxon>Pleurodeles</taxon>
    </lineage>
</organism>
<comment type="caution">
    <text evidence="2">The sequence shown here is derived from an EMBL/GenBank/DDBJ whole genome shotgun (WGS) entry which is preliminary data.</text>
</comment>
<feature type="compositionally biased region" description="Basic and acidic residues" evidence="1">
    <location>
        <begin position="105"/>
        <end position="117"/>
    </location>
</feature>
<feature type="region of interest" description="Disordered" evidence="1">
    <location>
        <begin position="1"/>
        <end position="44"/>
    </location>
</feature>
<feature type="compositionally biased region" description="Basic and acidic residues" evidence="1">
    <location>
        <begin position="13"/>
        <end position="30"/>
    </location>
</feature>
<feature type="region of interest" description="Disordered" evidence="1">
    <location>
        <begin position="56"/>
        <end position="140"/>
    </location>
</feature>
<dbReference type="EMBL" id="JANPWB010000004">
    <property type="protein sequence ID" value="KAJ1190724.1"/>
    <property type="molecule type" value="Genomic_DNA"/>
</dbReference>
<evidence type="ECO:0000313" key="2">
    <source>
        <dbReference type="EMBL" id="KAJ1190724.1"/>
    </source>
</evidence>
<dbReference type="Proteomes" id="UP001066276">
    <property type="component" value="Chromosome 2_2"/>
</dbReference>
<sequence>MESWLNQPLARLSECDRESPRVQDANRQRNLDPPLQFPRGTNEITTAVCFRERADVREKKARREEDKERGARVRTVEEKWDEEERNSAMEMKKRRFWEQPQGEEQDPHTEQQKDTSDVKGPATSQEGGDSFRYVTGCMVK</sequence>
<feature type="compositionally biased region" description="Basic and acidic residues" evidence="1">
    <location>
        <begin position="56"/>
        <end position="78"/>
    </location>
</feature>
<dbReference type="AlphaFoldDB" id="A0AAV7UQJ8"/>